<gene>
    <name evidence="1" type="ORF">HELGO_WM19751</name>
</gene>
<proteinExistence type="predicted"/>
<organism evidence="1">
    <name type="scientific">uncultured Sulfurovum sp</name>
    <dbReference type="NCBI Taxonomy" id="269237"/>
    <lineage>
        <taxon>Bacteria</taxon>
        <taxon>Pseudomonadati</taxon>
        <taxon>Campylobacterota</taxon>
        <taxon>Epsilonproteobacteria</taxon>
        <taxon>Campylobacterales</taxon>
        <taxon>Sulfurovaceae</taxon>
        <taxon>Sulfurovum</taxon>
        <taxon>environmental samples</taxon>
    </lineage>
</organism>
<evidence type="ECO:0008006" key="2">
    <source>
        <dbReference type="Google" id="ProtNLM"/>
    </source>
</evidence>
<reference evidence="1" key="1">
    <citation type="submission" date="2020-01" db="EMBL/GenBank/DDBJ databases">
        <authorList>
            <person name="Meier V. D."/>
            <person name="Meier V D."/>
        </authorList>
    </citation>
    <scope>NUCLEOTIDE SEQUENCE</scope>
    <source>
        <strain evidence="1">HLG_WM_MAG_03</strain>
    </source>
</reference>
<protein>
    <recommendedName>
        <fullName evidence="2">TonB-dependent receptor</fullName>
    </recommendedName>
</protein>
<feature type="non-terminal residue" evidence="1">
    <location>
        <position position="43"/>
    </location>
</feature>
<sequence>MKRVIYLSVAVIASLQAEEVLEDISITEQGTTQIVKNISGEEL</sequence>
<name>A0A6S6TNK3_9BACT</name>
<evidence type="ECO:0000313" key="1">
    <source>
        <dbReference type="EMBL" id="CAA6817403.1"/>
    </source>
</evidence>
<accession>A0A6S6TNK3</accession>
<dbReference type="AlphaFoldDB" id="A0A6S6TNK3"/>
<dbReference type="EMBL" id="CACVAR010000277">
    <property type="protein sequence ID" value="CAA6817403.1"/>
    <property type="molecule type" value="Genomic_DNA"/>
</dbReference>